<protein>
    <submittedName>
        <fullName evidence="2">Phosphate uptake regulator</fullName>
    </submittedName>
</protein>
<dbReference type="GO" id="GO:0003677">
    <property type="term" value="F:DNA binding"/>
    <property type="evidence" value="ECO:0007669"/>
    <property type="project" value="InterPro"/>
</dbReference>
<dbReference type="EMBL" id="FN869859">
    <property type="protein sequence ID" value="CCC81402.1"/>
    <property type="molecule type" value="Genomic_DNA"/>
</dbReference>
<dbReference type="HOGENOM" id="CLU_069302_1_0_2"/>
<dbReference type="AlphaFoldDB" id="G4RPA7"/>
<dbReference type="PATRIC" id="fig|768679.9.peg.757"/>
<dbReference type="InterPro" id="IPR026022">
    <property type="entry name" value="PhoU_dom"/>
</dbReference>
<dbReference type="STRING" id="768679.TTX_0747"/>
<dbReference type="GO" id="GO:0030643">
    <property type="term" value="P:intracellular phosphate ion homeostasis"/>
    <property type="evidence" value="ECO:0007669"/>
    <property type="project" value="InterPro"/>
</dbReference>
<dbReference type="RefSeq" id="WP_014126658.1">
    <property type="nucleotide sequence ID" value="NC_016070.1"/>
</dbReference>
<dbReference type="InterPro" id="IPR007159">
    <property type="entry name" value="SpoVT-AbrB_dom"/>
</dbReference>
<feature type="domain" description="SpoVT-AbrB" evidence="1">
    <location>
        <begin position="10"/>
        <end position="56"/>
    </location>
</feature>
<dbReference type="InterPro" id="IPR028366">
    <property type="entry name" value="PhoU"/>
</dbReference>
<evidence type="ECO:0000259" key="1">
    <source>
        <dbReference type="SMART" id="SM00966"/>
    </source>
</evidence>
<organism evidence="2 3">
    <name type="scientific">Thermoproteus tenax (strain ATCC 35583 / DSM 2078 / JCM 9277 / NBRC 100435 / Kra 1)</name>
    <dbReference type="NCBI Taxonomy" id="768679"/>
    <lineage>
        <taxon>Archaea</taxon>
        <taxon>Thermoproteota</taxon>
        <taxon>Thermoprotei</taxon>
        <taxon>Thermoproteales</taxon>
        <taxon>Thermoproteaceae</taxon>
        <taxon>Thermoproteus</taxon>
    </lineage>
</organism>
<dbReference type="KEGG" id="ttn:TTX_0747"/>
<keyword evidence="3" id="KW-1185">Reference proteome</keyword>
<dbReference type="PaxDb" id="768679-TTX_0747"/>
<evidence type="ECO:0000313" key="3">
    <source>
        <dbReference type="Proteomes" id="UP000002654"/>
    </source>
</evidence>
<evidence type="ECO:0000313" key="2">
    <source>
        <dbReference type="EMBL" id="CCC81402.1"/>
    </source>
</evidence>
<dbReference type="SMART" id="SM00966">
    <property type="entry name" value="SpoVT_AbrB"/>
    <property type="match status" value="1"/>
</dbReference>
<sequence length="336" mass="38361">MEGEVRKVQLTGGATLIVSLPKEWARRINLSPGDEVLVVPQPDNTLVLIPRKLGSRSSFTVELSVDEKMSTEELEKIFMSVYIAGAEVITVKFSPKTAQFRKFLKDFVRRRVIDMEITEESSDRLVIQAMIATTELAVNDITTKMLKLADNMLLDLIKGLETDNIDLLKDVAERDDEVDRLYWLMERQLKRAAMSRYIMLELKVEDPRDLVEYTIIAKSIERIADHICKISYINQEEKIDLRVVKPILERAVGYMGSVLELLSGGFDDIRIATLYKELTNWTLKIRKEVDFSDPATSLARDSAVRINEYISDILESLLHIKFKSFQKFGGGAPQLQ</sequence>
<dbReference type="eggNOG" id="arCOG00318">
    <property type="taxonomic scope" value="Archaea"/>
</dbReference>
<gene>
    <name evidence="2" type="ordered locus">TTX_0747</name>
</gene>
<dbReference type="GeneID" id="11261639"/>
<reference evidence="2 3" key="1">
    <citation type="journal article" date="2011" name="PLoS ONE">
        <title>The complete genome sequence of Thermoproteus tenax: a physiologically versatile member of the Crenarchaeota.</title>
        <authorList>
            <person name="Siebers B."/>
            <person name="Zaparty M."/>
            <person name="Raddatz G."/>
            <person name="Tjaden B."/>
            <person name="Albers S.V."/>
            <person name="Bell S.D."/>
            <person name="Blombach F."/>
            <person name="Kletzin A."/>
            <person name="Kyrpides N."/>
            <person name="Lanz C."/>
            <person name="Plagens A."/>
            <person name="Rampp M."/>
            <person name="Rosinus A."/>
            <person name="von Jan M."/>
            <person name="Makarova K.S."/>
            <person name="Klenk H.P."/>
            <person name="Schuster S.C."/>
            <person name="Hensel R."/>
        </authorList>
    </citation>
    <scope>NUCLEOTIDE SEQUENCE [LARGE SCALE GENOMIC DNA]</scope>
    <source>
        <strain evidence="3">ATCC 35583 / DSM 2078 / JCM 9277 / NBRC 100435 / Kra 1</strain>
    </source>
</reference>
<dbReference type="OrthoDB" id="40991at2157"/>
<dbReference type="PANTHER" id="PTHR42930:SF2">
    <property type="entry name" value="PHOU DOMAIN-CONTAINING PROTEIN"/>
    <property type="match status" value="1"/>
</dbReference>
<dbReference type="Gene3D" id="1.20.58.220">
    <property type="entry name" value="Phosphate transport system protein phou homolog 2, domain 2"/>
    <property type="match status" value="1"/>
</dbReference>
<dbReference type="InterPro" id="IPR038078">
    <property type="entry name" value="PhoU-like_sf"/>
</dbReference>
<dbReference type="SUPFAM" id="SSF89447">
    <property type="entry name" value="AbrB/MazE/MraZ-like"/>
    <property type="match status" value="1"/>
</dbReference>
<dbReference type="Proteomes" id="UP000002654">
    <property type="component" value="Chromosome"/>
</dbReference>
<name>G4RPA7_THETK</name>
<accession>G4RPA7</accession>
<dbReference type="Pfam" id="PF04014">
    <property type="entry name" value="MazE_antitoxin"/>
    <property type="match status" value="1"/>
</dbReference>
<dbReference type="SUPFAM" id="SSF109755">
    <property type="entry name" value="PhoU-like"/>
    <property type="match status" value="1"/>
</dbReference>
<dbReference type="Pfam" id="PF01895">
    <property type="entry name" value="PhoU"/>
    <property type="match status" value="1"/>
</dbReference>
<dbReference type="PANTHER" id="PTHR42930">
    <property type="entry name" value="PHOSPHATE-SPECIFIC TRANSPORT SYSTEM ACCESSORY PROTEIN PHOU"/>
    <property type="match status" value="1"/>
</dbReference>
<proteinExistence type="predicted"/>
<dbReference type="GO" id="GO:0045936">
    <property type="term" value="P:negative regulation of phosphate metabolic process"/>
    <property type="evidence" value="ECO:0007669"/>
    <property type="project" value="InterPro"/>
</dbReference>
<dbReference type="InterPro" id="IPR037914">
    <property type="entry name" value="SpoVT-AbrB_sf"/>
</dbReference>